<name>A0A9P0EF02_NEZVI</name>
<reference evidence="1" key="1">
    <citation type="submission" date="2022-01" db="EMBL/GenBank/DDBJ databases">
        <authorList>
            <person name="King R."/>
        </authorList>
    </citation>
    <scope>NUCLEOTIDE SEQUENCE</scope>
</reference>
<evidence type="ECO:0000313" key="2">
    <source>
        <dbReference type="Proteomes" id="UP001152798"/>
    </source>
</evidence>
<dbReference type="EMBL" id="OV725078">
    <property type="protein sequence ID" value="CAH1393724.1"/>
    <property type="molecule type" value="Genomic_DNA"/>
</dbReference>
<protein>
    <submittedName>
        <fullName evidence="1">Uncharacterized protein</fullName>
    </submittedName>
</protein>
<proteinExistence type="predicted"/>
<sequence length="79" mass="8709">MDTNCSVETITSNAVNSQRQDVEKKIHKMDSLPFPAETGAKICIRDKYISLITAIRDSREACNICRSGCTAQRSSLSPC</sequence>
<evidence type="ECO:0000313" key="1">
    <source>
        <dbReference type="EMBL" id="CAH1393724.1"/>
    </source>
</evidence>
<dbReference type="AlphaFoldDB" id="A0A9P0EF02"/>
<organism evidence="1 2">
    <name type="scientific">Nezara viridula</name>
    <name type="common">Southern green stink bug</name>
    <name type="synonym">Cimex viridulus</name>
    <dbReference type="NCBI Taxonomy" id="85310"/>
    <lineage>
        <taxon>Eukaryota</taxon>
        <taxon>Metazoa</taxon>
        <taxon>Ecdysozoa</taxon>
        <taxon>Arthropoda</taxon>
        <taxon>Hexapoda</taxon>
        <taxon>Insecta</taxon>
        <taxon>Pterygota</taxon>
        <taxon>Neoptera</taxon>
        <taxon>Paraneoptera</taxon>
        <taxon>Hemiptera</taxon>
        <taxon>Heteroptera</taxon>
        <taxon>Panheteroptera</taxon>
        <taxon>Pentatomomorpha</taxon>
        <taxon>Pentatomoidea</taxon>
        <taxon>Pentatomidae</taxon>
        <taxon>Pentatominae</taxon>
        <taxon>Nezara</taxon>
    </lineage>
</organism>
<dbReference type="Proteomes" id="UP001152798">
    <property type="component" value="Chromosome 2"/>
</dbReference>
<accession>A0A9P0EF02</accession>
<gene>
    <name evidence="1" type="ORF">NEZAVI_LOCUS4348</name>
</gene>
<keyword evidence="2" id="KW-1185">Reference proteome</keyword>